<dbReference type="Proteomes" id="UP000755654">
    <property type="component" value="Unassembled WGS sequence"/>
</dbReference>
<dbReference type="EMBL" id="JAAOMP010000172">
    <property type="protein sequence ID" value="MBU2761721.1"/>
    <property type="molecule type" value="Genomic_DNA"/>
</dbReference>
<organism evidence="2 3">
    <name type="scientific">Acidithiobacillus sulfurivorans</name>
    <dbReference type="NCBI Taxonomy" id="1958756"/>
    <lineage>
        <taxon>Bacteria</taxon>
        <taxon>Pseudomonadati</taxon>
        <taxon>Pseudomonadota</taxon>
        <taxon>Acidithiobacillia</taxon>
        <taxon>Acidithiobacillales</taxon>
        <taxon>Acidithiobacillaceae</taxon>
        <taxon>Acidithiobacillus</taxon>
    </lineage>
</organism>
<protein>
    <submittedName>
        <fullName evidence="2">Uncharacterized protein</fullName>
    </submittedName>
</protein>
<comment type="caution">
    <text evidence="2">The sequence shown here is derived from an EMBL/GenBank/DDBJ whole genome shotgun (WGS) entry which is preliminary data.</text>
</comment>
<reference evidence="2 3" key="1">
    <citation type="journal article" date="2021" name="ISME J.">
        <title>Genomic evolution of the class Acidithiobacillia: deep-branching Proteobacteria living in extreme acidic conditions.</title>
        <authorList>
            <person name="Moya-Beltran A."/>
            <person name="Beard S."/>
            <person name="Rojas-Villalobos C."/>
            <person name="Issotta F."/>
            <person name="Gallardo Y."/>
            <person name="Ulloa R."/>
            <person name="Giaveno A."/>
            <person name="Degli Esposti M."/>
            <person name="Johnson D.B."/>
            <person name="Quatrini R."/>
        </authorList>
    </citation>
    <scope>NUCLEOTIDE SEQUENCE [LARGE SCALE GENOMIC DNA]</scope>
    <source>
        <strain evidence="2 3">RW2</strain>
    </source>
</reference>
<dbReference type="RefSeq" id="WP_215885201.1">
    <property type="nucleotide sequence ID" value="NZ_JAAOMP010000172.1"/>
</dbReference>
<evidence type="ECO:0000313" key="2">
    <source>
        <dbReference type="EMBL" id="MBU2761721.1"/>
    </source>
</evidence>
<gene>
    <name evidence="2" type="ORF">HAP95_16440</name>
</gene>
<keyword evidence="3" id="KW-1185">Reference proteome</keyword>
<evidence type="ECO:0000313" key="3">
    <source>
        <dbReference type="Proteomes" id="UP000755654"/>
    </source>
</evidence>
<sequence>MTANKRCILLHGLLGFYLSSVCVTGVAWAAPTTFGAGESSQVMAFAAGQTGRHTITFPWHPAYPVNPPQITVSGGPVGVRAQAMPPKHGLLPVRLTCPGSIAPGLYAVTLQTQEDGHTVAWPLTLAVEALYISMQANSGGTAGVLVESPTGHVLPQATAALSQQFTMTRSPWGTTYDPQNQALYIATEGHVPVDVTTTLGQPLPITFPPHTAGGSLSFADWMGGDRVAFSSIDGDPSIYSDNGAEIAANNTPGRFDFHWGGEQAQTANPETGTLFLSNDAVSTGLPMDEVQSYSNQGTPEQTWPVARAVVAMVFNPWNNLLYVLASHVTHTDQHFRVFHPDGTPAFAFPQIPGITEAPCPLGQKLAANPVNGHLYLLTQQRIWVLSPHGRVIRTLDSPPGANSIAFVPQTLLLPNQDADTIQPVPTSFNQNLPNTTTVVPATTIPSGCPPGYRCIPNPSATPEATQNVPSVNTAINRASNTIGNVGNLANNVSNLMNAFR</sequence>
<feature type="chain" id="PRO_5045364392" evidence="1">
    <location>
        <begin position="30"/>
        <end position="500"/>
    </location>
</feature>
<accession>A0ABS6A3G5</accession>
<proteinExistence type="predicted"/>
<dbReference type="SUPFAM" id="SSF75011">
    <property type="entry name" value="3-carboxy-cis,cis-mucoante lactonizing enzyme"/>
    <property type="match status" value="1"/>
</dbReference>
<evidence type="ECO:0000256" key="1">
    <source>
        <dbReference type="SAM" id="SignalP"/>
    </source>
</evidence>
<feature type="signal peptide" evidence="1">
    <location>
        <begin position="1"/>
        <end position="29"/>
    </location>
</feature>
<keyword evidence="1" id="KW-0732">Signal</keyword>
<name>A0ABS6A3G5_9PROT</name>